<comment type="caution">
    <text evidence="2">The sequence shown here is derived from an EMBL/GenBank/DDBJ whole genome shotgun (WGS) entry which is preliminary data.</text>
</comment>
<feature type="transmembrane region" description="Helical" evidence="1">
    <location>
        <begin position="7"/>
        <end position="40"/>
    </location>
</feature>
<dbReference type="AlphaFoldDB" id="A0A0F5I996"/>
<keyword evidence="3" id="KW-1185">Reference proteome</keyword>
<organism evidence="2 3">
    <name type="scientific">Bacillus thermotolerans</name>
    <name type="common">Quasibacillus thermotolerans</name>
    <dbReference type="NCBI Taxonomy" id="1221996"/>
    <lineage>
        <taxon>Bacteria</taxon>
        <taxon>Bacillati</taxon>
        <taxon>Bacillota</taxon>
        <taxon>Bacilli</taxon>
        <taxon>Bacillales</taxon>
        <taxon>Bacillaceae</taxon>
        <taxon>Bacillus</taxon>
    </lineage>
</organism>
<sequence>MKKAIPICLAFSYVALAFSDAAWLEIVVSLIVFAFLILTVPSLKGRAAKLISVLAVLTALLLINQENWLDTLVDGALMNLTIVAIFVLTPVLGIPFRTGGYTNALRSLLYKRRNSVPFFYASTYFLTYILGAVINVGAISINHYLSGASNVQSNRLTANALSRGFGGALGWSPYFAAMALVVSQLAIEWASIAVYAVGFSLLCFLVGFLIEWPTMKKETNRLQSAGERSAQTPVSGRTWLTVSELAILLSATTCIVLLIERFSPFNMIIAIAFTAVFFPLLWCLAKGTFSLYKKEVSKHVHSTLPNLHTEIALFLLAGMFSSAFVSSKWSDLFVQLFSQWFGHSPALMTILLSIIIVGAGLAGLHPVVIVTILLTSIDPARLDFSLPYFAIAVLGSWSISNVLSPATAVNNLIAHSLNEKLVNIAWRWNWVYGSVMIVLLPIYLYFTGL</sequence>
<keyword evidence="1" id="KW-0472">Membrane</keyword>
<gene>
    <name evidence="2" type="ORF">QY95_00559</name>
</gene>
<feature type="transmembrane region" description="Helical" evidence="1">
    <location>
        <begin position="265"/>
        <end position="285"/>
    </location>
</feature>
<evidence type="ECO:0000313" key="2">
    <source>
        <dbReference type="EMBL" id="KKB41752.1"/>
    </source>
</evidence>
<evidence type="ECO:0000313" key="3">
    <source>
        <dbReference type="Proteomes" id="UP000031563"/>
    </source>
</evidence>
<feature type="transmembrane region" description="Helical" evidence="1">
    <location>
        <begin position="238"/>
        <end position="259"/>
    </location>
</feature>
<accession>A0A0F5I996</accession>
<evidence type="ECO:0000256" key="1">
    <source>
        <dbReference type="SAM" id="Phobius"/>
    </source>
</evidence>
<dbReference type="RefSeq" id="WP_040047957.1">
    <property type="nucleotide sequence ID" value="NZ_JWIR02000019.1"/>
</dbReference>
<dbReference type="EMBL" id="JWIR02000019">
    <property type="protein sequence ID" value="KKB41752.1"/>
    <property type="molecule type" value="Genomic_DNA"/>
</dbReference>
<keyword evidence="1" id="KW-1133">Transmembrane helix</keyword>
<feature type="transmembrane region" description="Helical" evidence="1">
    <location>
        <begin position="46"/>
        <end position="64"/>
    </location>
</feature>
<evidence type="ECO:0008006" key="4">
    <source>
        <dbReference type="Google" id="ProtNLM"/>
    </source>
</evidence>
<feature type="transmembrane region" description="Helical" evidence="1">
    <location>
        <begin position="346"/>
        <end position="374"/>
    </location>
</feature>
<reference evidence="2" key="1">
    <citation type="submission" date="2015-02" db="EMBL/GenBank/DDBJ databases">
        <title>Genome Assembly of Bacillaceae bacterium MTCC 8252.</title>
        <authorList>
            <person name="Verma A."/>
            <person name="Khatri I."/>
            <person name="Mual P."/>
            <person name="Subramanian S."/>
            <person name="Krishnamurthi S."/>
        </authorList>
    </citation>
    <scope>NUCLEOTIDE SEQUENCE [LARGE SCALE GENOMIC DNA]</scope>
    <source>
        <strain evidence="2">MTCC 8252</strain>
    </source>
</reference>
<feature type="transmembrane region" description="Helical" evidence="1">
    <location>
        <begin position="192"/>
        <end position="212"/>
    </location>
</feature>
<feature type="transmembrane region" description="Helical" evidence="1">
    <location>
        <begin position="165"/>
        <end position="186"/>
    </location>
</feature>
<feature type="transmembrane region" description="Helical" evidence="1">
    <location>
        <begin position="118"/>
        <end position="145"/>
    </location>
</feature>
<feature type="transmembrane region" description="Helical" evidence="1">
    <location>
        <begin position="76"/>
        <end position="98"/>
    </location>
</feature>
<keyword evidence="1" id="KW-0812">Transmembrane</keyword>
<dbReference type="Proteomes" id="UP000031563">
    <property type="component" value="Unassembled WGS sequence"/>
</dbReference>
<feature type="transmembrane region" description="Helical" evidence="1">
    <location>
        <begin position="306"/>
        <end position="326"/>
    </location>
</feature>
<feature type="transmembrane region" description="Helical" evidence="1">
    <location>
        <begin position="386"/>
        <end position="408"/>
    </location>
</feature>
<dbReference type="OrthoDB" id="3171527at2"/>
<proteinExistence type="predicted"/>
<protein>
    <recommendedName>
        <fullName evidence="4">C4-dicarboxylate ABC transporter</fullName>
    </recommendedName>
</protein>
<feature type="transmembrane region" description="Helical" evidence="1">
    <location>
        <begin position="428"/>
        <end position="446"/>
    </location>
</feature>
<dbReference type="STRING" id="1221996.QY95_00559"/>
<name>A0A0F5I996_BACTR</name>